<dbReference type="PANTHER" id="PTHR31048">
    <property type="entry name" value="OS03G0233200 PROTEIN"/>
    <property type="match status" value="1"/>
</dbReference>
<evidence type="ECO:0000313" key="3">
    <source>
        <dbReference type="Proteomes" id="UP000634136"/>
    </source>
</evidence>
<evidence type="ECO:0000313" key="2">
    <source>
        <dbReference type="EMBL" id="KAF7825241.1"/>
    </source>
</evidence>
<accession>A0A834TQS1</accession>
<comment type="caution">
    <text evidence="2">The sequence shown here is derived from an EMBL/GenBank/DDBJ whole genome shotgun (WGS) entry which is preliminary data.</text>
</comment>
<dbReference type="PROSITE" id="PS51367">
    <property type="entry name" value="THAUMATIN_2"/>
    <property type="match status" value="1"/>
</dbReference>
<dbReference type="InterPro" id="IPR037176">
    <property type="entry name" value="Osmotin/thaumatin-like_sf"/>
</dbReference>
<name>A0A834TQS1_9FABA</name>
<dbReference type="Proteomes" id="UP000634136">
    <property type="component" value="Unassembled WGS sequence"/>
</dbReference>
<proteinExistence type="inferred from homology"/>
<protein>
    <submittedName>
        <fullName evidence="2">Thaumatin-like protein 1</fullName>
    </submittedName>
</protein>
<evidence type="ECO:0000256" key="1">
    <source>
        <dbReference type="ARBA" id="ARBA00010607"/>
    </source>
</evidence>
<dbReference type="Gene3D" id="2.60.110.10">
    <property type="entry name" value="Thaumatin"/>
    <property type="match status" value="1"/>
</dbReference>
<dbReference type="Pfam" id="PF00314">
    <property type="entry name" value="Thaumatin"/>
    <property type="match status" value="1"/>
</dbReference>
<gene>
    <name evidence="2" type="ORF">G2W53_016405</name>
</gene>
<dbReference type="InterPro" id="IPR001938">
    <property type="entry name" value="Thaumatin"/>
</dbReference>
<dbReference type="SUPFAM" id="SSF49870">
    <property type="entry name" value="Osmotin, thaumatin-like protein"/>
    <property type="match status" value="1"/>
</dbReference>
<dbReference type="AlphaFoldDB" id="A0A834TQS1"/>
<dbReference type="OrthoDB" id="785489at2759"/>
<reference evidence="2" key="1">
    <citation type="submission" date="2020-09" db="EMBL/GenBank/DDBJ databases">
        <title>Genome-Enabled Discovery of Anthraquinone Biosynthesis in Senna tora.</title>
        <authorList>
            <person name="Kang S.-H."/>
            <person name="Pandey R.P."/>
            <person name="Lee C.-M."/>
            <person name="Sim J.-S."/>
            <person name="Jeong J.-T."/>
            <person name="Choi B.-S."/>
            <person name="Jung M."/>
            <person name="Ginzburg D."/>
            <person name="Zhao K."/>
            <person name="Won S.Y."/>
            <person name="Oh T.-J."/>
            <person name="Yu Y."/>
            <person name="Kim N.-H."/>
            <person name="Lee O.R."/>
            <person name="Lee T.-H."/>
            <person name="Bashyal P."/>
            <person name="Kim T.-S."/>
            <person name="Lee W.-H."/>
            <person name="Kawkins C."/>
            <person name="Kim C.-K."/>
            <person name="Kim J.S."/>
            <person name="Ahn B.O."/>
            <person name="Rhee S.Y."/>
            <person name="Sohng J.K."/>
        </authorList>
    </citation>
    <scope>NUCLEOTIDE SEQUENCE</scope>
    <source>
        <tissue evidence="2">Leaf</tissue>
    </source>
</reference>
<organism evidence="2 3">
    <name type="scientific">Senna tora</name>
    <dbReference type="NCBI Taxonomy" id="362788"/>
    <lineage>
        <taxon>Eukaryota</taxon>
        <taxon>Viridiplantae</taxon>
        <taxon>Streptophyta</taxon>
        <taxon>Embryophyta</taxon>
        <taxon>Tracheophyta</taxon>
        <taxon>Spermatophyta</taxon>
        <taxon>Magnoliopsida</taxon>
        <taxon>eudicotyledons</taxon>
        <taxon>Gunneridae</taxon>
        <taxon>Pentapetalae</taxon>
        <taxon>rosids</taxon>
        <taxon>fabids</taxon>
        <taxon>Fabales</taxon>
        <taxon>Fabaceae</taxon>
        <taxon>Caesalpinioideae</taxon>
        <taxon>Cassia clade</taxon>
        <taxon>Senna</taxon>
    </lineage>
</organism>
<comment type="similarity">
    <text evidence="1">Belongs to the thaumatin family.</text>
</comment>
<dbReference type="EMBL" id="JAAIUW010000006">
    <property type="protein sequence ID" value="KAF7825241.1"/>
    <property type="molecule type" value="Genomic_DNA"/>
</dbReference>
<sequence>MANMNRRCPLELRTDGDDACKSACDAFGKPEYCCNGAYDSPAMCKPSVYAQMYKSAWKVREEALDS</sequence>
<keyword evidence="3" id="KW-1185">Reference proteome</keyword>